<reference evidence="3" key="1">
    <citation type="journal article" date="2020" name="Stud. Mycol.">
        <title>101 Dothideomycetes genomes: a test case for predicting lifestyles and emergence of pathogens.</title>
        <authorList>
            <person name="Haridas S."/>
            <person name="Albert R."/>
            <person name="Binder M."/>
            <person name="Bloem J."/>
            <person name="Labutti K."/>
            <person name="Salamov A."/>
            <person name="Andreopoulos B."/>
            <person name="Baker S."/>
            <person name="Barry K."/>
            <person name="Bills G."/>
            <person name="Bluhm B."/>
            <person name="Cannon C."/>
            <person name="Castanera R."/>
            <person name="Culley D."/>
            <person name="Daum C."/>
            <person name="Ezra D."/>
            <person name="Gonzalez J."/>
            <person name="Henrissat B."/>
            <person name="Kuo A."/>
            <person name="Liang C."/>
            <person name="Lipzen A."/>
            <person name="Lutzoni F."/>
            <person name="Magnuson J."/>
            <person name="Mondo S."/>
            <person name="Nolan M."/>
            <person name="Ohm R."/>
            <person name="Pangilinan J."/>
            <person name="Park H.-J."/>
            <person name="Ramirez L."/>
            <person name="Alfaro M."/>
            <person name="Sun H."/>
            <person name="Tritt A."/>
            <person name="Yoshinaga Y."/>
            <person name="Zwiers L.-H."/>
            <person name="Turgeon B."/>
            <person name="Goodwin S."/>
            <person name="Spatafora J."/>
            <person name="Crous P."/>
            <person name="Grigoriev I."/>
        </authorList>
    </citation>
    <scope>NUCLEOTIDE SEQUENCE</scope>
    <source>
        <strain evidence="3">Tuck. ex Michener</strain>
    </source>
</reference>
<dbReference type="EMBL" id="ML991808">
    <property type="protein sequence ID" value="KAF2233275.1"/>
    <property type="molecule type" value="Genomic_DNA"/>
</dbReference>
<gene>
    <name evidence="3" type="ORF">EV356DRAFT_448826</name>
</gene>
<proteinExistence type="predicted"/>
<dbReference type="SUPFAM" id="SSF51197">
    <property type="entry name" value="Clavaminate synthase-like"/>
    <property type="match status" value="1"/>
</dbReference>
<dbReference type="InterPro" id="IPR050411">
    <property type="entry name" value="AlphaKG_dependent_hydroxylases"/>
</dbReference>
<sequence>MMETIAVGARRPALKLDDARSPALVFESFDLPATNQRVLGPPHPANTVTPLALRPSTHESVPLDLDTIVQTIKSLQEQDSILTKKLALHGALLFRGLPIHNADDFSNFAHSFGYKPHEIIGIVVDRPLLAPNVVPANEAPKSVLIYNHNESPQVPHAPEYIFFYGHKVPKKGGETPISSSLELFHRAQREIPGFIAELTEKGILSKVVYKVEKQYEGGSTLRQAFGKEIQEGDDEATRRSKIEAQISRYGRGKFTTWEWTDDGITLTQRLPAVRTQPETNLPTLFTGLAAYYKNARVNASSGRKNVTEQLYGDGTPIPEKYLEHLANITDEIRVLHKWQEGDVLVYDNIIAQHGRQPWEGEQSDRVVLASVFDGAKVPGAYGYGEWAQVVQALDG</sequence>
<feature type="domain" description="TauD/TfdA-like" evidence="2">
    <location>
        <begin position="77"/>
        <end position="362"/>
    </location>
</feature>
<dbReference type="Gene3D" id="3.60.130.10">
    <property type="entry name" value="Clavaminate synthase-like"/>
    <property type="match status" value="1"/>
</dbReference>
<dbReference type="PANTHER" id="PTHR10696:SF21">
    <property type="entry name" value="TAUD_TFDA-LIKE DOMAIN-CONTAINING PROTEIN"/>
    <property type="match status" value="1"/>
</dbReference>
<dbReference type="AlphaFoldDB" id="A0A6A6H5L0"/>
<dbReference type="GO" id="GO:0016491">
    <property type="term" value="F:oxidoreductase activity"/>
    <property type="evidence" value="ECO:0007669"/>
    <property type="project" value="UniProtKB-KW"/>
</dbReference>
<evidence type="ECO:0000256" key="1">
    <source>
        <dbReference type="ARBA" id="ARBA00023002"/>
    </source>
</evidence>
<organism evidence="3 4">
    <name type="scientific">Viridothelium virens</name>
    <name type="common">Speckled blister lichen</name>
    <name type="synonym">Trypethelium virens</name>
    <dbReference type="NCBI Taxonomy" id="1048519"/>
    <lineage>
        <taxon>Eukaryota</taxon>
        <taxon>Fungi</taxon>
        <taxon>Dikarya</taxon>
        <taxon>Ascomycota</taxon>
        <taxon>Pezizomycotina</taxon>
        <taxon>Dothideomycetes</taxon>
        <taxon>Dothideomycetes incertae sedis</taxon>
        <taxon>Trypetheliales</taxon>
        <taxon>Trypetheliaceae</taxon>
        <taxon>Viridothelium</taxon>
    </lineage>
</organism>
<dbReference type="OrthoDB" id="408743at2759"/>
<keyword evidence="1" id="KW-0560">Oxidoreductase</keyword>
<dbReference type="InterPro" id="IPR042098">
    <property type="entry name" value="TauD-like_sf"/>
</dbReference>
<dbReference type="Pfam" id="PF02668">
    <property type="entry name" value="TauD"/>
    <property type="match status" value="1"/>
</dbReference>
<evidence type="ECO:0000313" key="3">
    <source>
        <dbReference type="EMBL" id="KAF2233275.1"/>
    </source>
</evidence>
<dbReference type="PANTHER" id="PTHR10696">
    <property type="entry name" value="GAMMA-BUTYROBETAINE HYDROXYLASE-RELATED"/>
    <property type="match status" value="1"/>
</dbReference>
<protein>
    <submittedName>
        <fullName evidence="3">Clavaminate synthase-like protein</fullName>
    </submittedName>
</protein>
<name>A0A6A6H5L0_VIRVR</name>
<dbReference type="InterPro" id="IPR003819">
    <property type="entry name" value="TauD/TfdA-like"/>
</dbReference>
<dbReference type="Proteomes" id="UP000800092">
    <property type="component" value="Unassembled WGS sequence"/>
</dbReference>
<keyword evidence="4" id="KW-1185">Reference proteome</keyword>
<evidence type="ECO:0000259" key="2">
    <source>
        <dbReference type="Pfam" id="PF02668"/>
    </source>
</evidence>
<accession>A0A6A6H5L0</accession>
<evidence type="ECO:0000313" key="4">
    <source>
        <dbReference type="Proteomes" id="UP000800092"/>
    </source>
</evidence>